<gene>
    <name evidence="1" type="ORF">SDC9_142898</name>
</gene>
<dbReference type="AlphaFoldDB" id="A0A645E4M5"/>
<protein>
    <submittedName>
        <fullName evidence="1">Uncharacterized protein</fullName>
    </submittedName>
</protein>
<comment type="caution">
    <text evidence="1">The sequence shown here is derived from an EMBL/GenBank/DDBJ whole genome shotgun (WGS) entry which is preliminary data.</text>
</comment>
<organism evidence="1">
    <name type="scientific">bioreactor metagenome</name>
    <dbReference type="NCBI Taxonomy" id="1076179"/>
    <lineage>
        <taxon>unclassified sequences</taxon>
        <taxon>metagenomes</taxon>
        <taxon>ecological metagenomes</taxon>
    </lineage>
</organism>
<evidence type="ECO:0000313" key="1">
    <source>
        <dbReference type="EMBL" id="MPM95743.1"/>
    </source>
</evidence>
<reference evidence="1" key="1">
    <citation type="submission" date="2019-08" db="EMBL/GenBank/DDBJ databases">
        <authorList>
            <person name="Kucharzyk K."/>
            <person name="Murdoch R.W."/>
            <person name="Higgins S."/>
            <person name="Loffler F."/>
        </authorList>
    </citation>
    <scope>NUCLEOTIDE SEQUENCE</scope>
</reference>
<name>A0A645E4M5_9ZZZZ</name>
<sequence length="188" mass="21597">MDVNEPVDEDFIKSTVEMKELEMPVHGGGTKLTEVDYEYIGMSDQTDTITRREFLERQIYKYNKTFKDNAEKWGGKEEAVYELVYEDLDKPLITRNIPYLASHLSMIDGFLGLAVVLNENEEYAFRITYSKTALDDEKIWAALTKAKWTIKSKDGEISDVDPKFTFEKKGATIDVKPATTEVKTKKSK</sequence>
<accession>A0A645E4M5</accession>
<dbReference type="EMBL" id="VSSQ01042201">
    <property type="protein sequence ID" value="MPM95743.1"/>
    <property type="molecule type" value="Genomic_DNA"/>
</dbReference>
<proteinExistence type="predicted"/>